<dbReference type="PROSITE" id="PS51297">
    <property type="entry name" value="K_BOX"/>
    <property type="match status" value="1"/>
</dbReference>
<evidence type="ECO:0000259" key="2">
    <source>
        <dbReference type="PROSITE" id="PS51297"/>
    </source>
</evidence>
<sequence length="159" mass="18897">MISNYCSPSTSLSDILDKYHRYSGKRLWDPKHENLSNEIDRIKKENDNLQIELRHLKGEDITSLKPRELILLEEALENGYSSIRERLMDCWRTAKKNGKIAEEENNHLNFVLRQQEMAKEAANREMEEAYEQNVRDYDCDQMPLAFRVQPIQPNLQERM</sequence>
<gene>
    <name evidence="3" type="ORF">FH972_018426</name>
</gene>
<dbReference type="Proteomes" id="UP000327013">
    <property type="component" value="Chromosome 7"/>
</dbReference>
<protein>
    <recommendedName>
        <fullName evidence="2">K-box domain-containing protein</fullName>
    </recommendedName>
</protein>
<keyword evidence="1" id="KW-0175">Coiled coil</keyword>
<accession>A0A5N6RQB4</accession>
<dbReference type="Pfam" id="PF01486">
    <property type="entry name" value="K-box"/>
    <property type="match status" value="1"/>
</dbReference>
<dbReference type="AlphaFoldDB" id="A0A5N6RQB4"/>
<proteinExistence type="predicted"/>
<dbReference type="OrthoDB" id="1898716at2759"/>
<reference evidence="3 4" key="1">
    <citation type="submission" date="2019-06" db="EMBL/GenBank/DDBJ databases">
        <title>A chromosomal-level reference genome of Carpinus fangiana (Coryloideae, Betulaceae).</title>
        <authorList>
            <person name="Yang X."/>
            <person name="Wang Z."/>
            <person name="Zhang L."/>
            <person name="Hao G."/>
            <person name="Liu J."/>
            <person name="Yang Y."/>
        </authorList>
    </citation>
    <scope>NUCLEOTIDE SEQUENCE [LARGE SCALE GENOMIC DNA]</scope>
    <source>
        <strain evidence="3">Cfa_2016G</strain>
        <tissue evidence="3">Leaf</tissue>
    </source>
</reference>
<feature type="coiled-coil region" evidence="1">
    <location>
        <begin position="32"/>
        <end position="59"/>
    </location>
</feature>
<dbReference type="InterPro" id="IPR002487">
    <property type="entry name" value="TF_Kbox"/>
</dbReference>
<evidence type="ECO:0000313" key="3">
    <source>
        <dbReference type="EMBL" id="KAE8100536.1"/>
    </source>
</evidence>
<dbReference type="EMBL" id="CM017327">
    <property type="protein sequence ID" value="KAE8100536.1"/>
    <property type="molecule type" value="Genomic_DNA"/>
</dbReference>
<feature type="domain" description="K-box" evidence="2">
    <location>
        <begin position="32"/>
        <end position="118"/>
    </location>
</feature>
<evidence type="ECO:0000313" key="4">
    <source>
        <dbReference type="Proteomes" id="UP000327013"/>
    </source>
</evidence>
<dbReference type="GO" id="GO:0005634">
    <property type="term" value="C:nucleus"/>
    <property type="evidence" value="ECO:0007669"/>
    <property type="project" value="InterPro"/>
</dbReference>
<dbReference type="GO" id="GO:0003700">
    <property type="term" value="F:DNA-binding transcription factor activity"/>
    <property type="evidence" value="ECO:0007669"/>
    <property type="project" value="InterPro"/>
</dbReference>
<evidence type="ECO:0000256" key="1">
    <source>
        <dbReference type="SAM" id="Coils"/>
    </source>
</evidence>
<dbReference type="Gene3D" id="6.10.250.2730">
    <property type="match status" value="1"/>
</dbReference>
<organism evidence="3 4">
    <name type="scientific">Carpinus fangiana</name>
    <dbReference type="NCBI Taxonomy" id="176857"/>
    <lineage>
        <taxon>Eukaryota</taxon>
        <taxon>Viridiplantae</taxon>
        <taxon>Streptophyta</taxon>
        <taxon>Embryophyta</taxon>
        <taxon>Tracheophyta</taxon>
        <taxon>Spermatophyta</taxon>
        <taxon>Magnoliopsida</taxon>
        <taxon>eudicotyledons</taxon>
        <taxon>Gunneridae</taxon>
        <taxon>Pentapetalae</taxon>
        <taxon>rosids</taxon>
        <taxon>fabids</taxon>
        <taxon>Fagales</taxon>
        <taxon>Betulaceae</taxon>
        <taxon>Carpinus</taxon>
    </lineage>
</organism>
<keyword evidence="4" id="KW-1185">Reference proteome</keyword>
<name>A0A5N6RQB4_9ROSI</name>